<organism evidence="2 3">
    <name type="scientific">Phlebiopsis gigantea (strain 11061_1 CR5-6)</name>
    <name type="common">White-rot fungus</name>
    <name type="synonym">Peniophora gigantea</name>
    <dbReference type="NCBI Taxonomy" id="745531"/>
    <lineage>
        <taxon>Eukaryota</taxon>
        <taxon>Fungi</taxon>
        <taxon>Dikarya</taxon>
        <taxon>Basidiomycota</taxon>
        <taxon>Agaricomycotina</taxon>
        <taxon>Agaricomycetes</taxon>
        <taxon>Polyporales</taxon>
        <taxon>Phanerochaetaceae</taxon>
        <taxon>Phlebiopsis</taxon>
    </lineage>
</organism>
<protein>
    <submittedName>
        <fullName evidence="2">Uncharacterized protein</fullName>
    </submittedName>
</protein>
<dbReference type="HOGENOM" id="CLU_116380_0_0_1"/>
<feature type="compositionally biased region" description="Polar residues" evidence="1">
    <location>
        <begin position="1"/>
        <end position="15"/>
    </location>
</feature>
<dbReference type="Proteomes" id="UP000053257">
    <property type="component" value="Unassembled WGS sequence"/>
</dbReference>
<keyword evidence="3" id="KW-1185">Reference proteome</keyword>
<feature type="compositionally biased region" description="Polar residues" evidence="1">
    <location>
        <begin position="127"/>
        <end position="136"/>
    </location>
</feature>
<feature type="compositionally biased region" description="Basic and acidic residues" evidence="1">
    <location>
        <begin position="45"/>
        <end position="65"/>
    </location>
</feature>
<gene>
    <name evidence="2" type="ORF">PHLGIDRAFT_91831</name>
</gene>
<reference evidence="2 3" key="1">
    <citation type="journal article" date="2014" name="PLoS Genet.">
        <title>Analysis of the Phlebiopsis gigantea genome, transcriptome and secretome provides insight into its pioneer colonization strategies of wood.</title>
        <authorList>
            <person name="Hori C."/>
            <person name="Ishida T."/>
            <person name="Igarashi K."/>
            <person name="Samejima M."/>
            <person name="Suzuki H."/>
            <person name="Master E."/>
            <person name="Ferreira P."/>
            <person name="Ruiz-Duenas F.J."/>
            <person name="Held B."/>
            <person name="Canessa P."/>
            <person name="Larrondo L.F."/>
            <person name="Schmoll M."/>
            <person name="Druzhinina I.S."/>
            <person name="Kubicek C.P."/>
            <person name="Gaskell J.A."/>
            <person name="Kersten P."/>
            <person name="St John F."/>
            <person name="Glasner J."/>
            <person name="Sabat G."/>
            <person name="Splinter BonDurant S."/>
            <person name="Syed K."/>
            <person name="Yadav J."/>
            <person name="Mgbeahuruike A.C."/>
            <person name="Kovalchuk A."/>
            <person name="Asiegbu F.O."/>
            <person name="Lackner G."/>
            <person name="Hoffmeister D."/>
            <person name="Rencoret J."/>
            <person name="Gutierrez A."/>
            <person name="Sun H."/>
            <person name="Lindquist E."/>
            <person name="Barry K."/>
            <person name="Riley R."/>
            <person name="Grigoriev I.V."/>
            <person name="Henrissat B."/>
            <person name="Kues U."/>
            <person name="Berka R.M."/>
            <person name="Martinez A.T."/>
            <person name="Covert S.F."/>
            <person name="Blanchette R.A."/>
            <person name="Cullen D."/>
        </authorList>
    </citation>
    <scope>NUCLEOTIDE SEQUENCE [LARGE SCALE GENOMIC DNA]</scope>
    <source>
        <strain evidence="2 3">11061_1 CR5-6</strain>
    </source>
</reference>
<dbReference type="OrthoDB" id="3247268at2759"/>
<feature type="region of interest" description="Disordered" evidence="1">
    <location>
        <begin position="89"/>
        <end position="136"/>
    </location>
</feature>
<evidence type="ECO:0000256" key="1">
    <source>
        <dbReference type="SAM" id="MobiDB-lite"/>
    </source>
</evidence>
<feature type="region of interest" description="Disordered" evidence="1">
    <location>
        <begin position="1"/>
        <end position="74"/>
    </location>
</feature>
<evidence type="ECO:0000313" key="2">
    <source>
        <dbReference type="EMBL" id="KIP05654.1"/>
    </source>
</evidence>
<evidence type="ECO:0000313" key="3">
    <source>
        <dbReference type="Proteomes" id="UP000053257"/>
    </source>
</evidence>
<dbReference type="AlphaFoldDB" id="A0A0C3NKV4"/>
<dbReference type="EMBL" id="KN840537">
    <property type="protein sequence ID" value="KIP05654.1"/>
    <property type="molecule type" value="Genomic_DNA"/>
</dbReference>
<sequence length="136" mass="14699">MSSETGPISLSSSESQAEDWDRSLREPYPGDSSKETESSAPGPRGDVRTRKLSELLKLHAEKGTDVEMSAEEASAVAEVLGRWINAESSPFEGEDNFFSPTHTQDDSALPSRRSAGGSSFEGRPRGQSESVKSYQS</sequence>
<proteinExistence type="predicted"/>
<name>A0A0C3NKV4_PHLG1</name>
<accession>A0A0C3NKV4</accession>